<reference evidence="15 16" key="1">
    <citation type="submission" date="2017-02" db="EMBL/GenBank/DDBJ databases">
        <authorList>
            <person name="Peterson S.W."/>
        </authorList>
    </citation>
    <scope>NUCLEOTIDE SEQUENCE [LARGE SCALE GENOMIC DNA]</scope>
    <source>
        <strain evidence="15 16">DSM 22899</strain>
    </source>
</reference>
<feature type="domain" description="PAS" evidence="13">
    <location>
        <begin position="3"/>
        <end position="56"/>
    </location>
</feature>
<dbReference type="PRINTS" id="PR00344">
    <property type="entry name" value="BCTRLSENSOR"/>
</dbReference>
<evidence type="ECO:0000256" key="2">
    <source>
        <dbReference type="ARBA" id="ARBA00012438"/>
    </source>
</evidence>
<dbReference type="InterPro" id="IPR036097">
    <property type="entry name" value="HisK_dim/P_sf"/>
</dbReference>
<evidence type="ECO:0000256" key="4">
    <source>
        <dbReference type="ARBA" id="ARBA00022679"/>
    </source>
</evidence>
<feature type="domain" description="PAC" evidence="14">
    <location>
        <begin position="80"/>
        <end position="130"/>
    </location>
</feature>
<protein>
    <recommendedName>
        <fullName evidence="10">Sensor protein FixL</fullName>
        <ecNumber evidence="2">2.7.13.3</ecNumber>
    </recommendedName>
</protein>
<dbReference type="SMART" id="SM00091">
    <property type="entry name" value="PAS"/>
    <property type="match status" value="1"/>
</dbReference>
<evidence type="ECO:0000313" key="16">
    <source>
        <dbReference type="Proteomes" id="UP000190541"/>
    </source>
</evidence>
<evidence type="ECO:0000259" key="12">
    <source>
        <dbReference type="PROSITE" id="PS50109"/>
    </source>
</evidence>
<dbReference type="InterPro" id="IPR013767">
    <property type="entry name" value="PAS_fold"/>
</dbReference>
<dbReference type="EC" id="2.7.13.3" evidence="2"/>
<dbReference type="InterPro" id="IPR004358">
    <property type="entry name" value="Sig_transdc_His_kin-like_C"/>
</dbReference>
<keyword evidence="3" id="KW-0597">Phosphoprotein</keyword>
<accession>A0A1T5BDL2</accession>
<dbReference type="InterPro" id="IPR000700">
    <property type="entry name" value="PAS-assoc_C"/>
</dbReference>
<dbReference type="OrthoDB" id="9808408at2"/>
<dbReference type="InterPro" id="IPR036890">
    <property type="entry name" value="HATPase_C_sf"/>
</dbReference>
<dbReference type="Pfam" id="PF02518">
    <property type="entry name" value="HATPase_c"/>
    <property type="match status" value="1"/>
</dbReference>
<proteinExistence type="predicted"/>
<dbReference type="PROSITE" id="PS50113">
    <property type="entry name" value="PAC"/>
    <property type="match status" value="1"/>
</dbReference>
<evidence type="ECO:0000256" key="1">
    <source>
        <dbReference type="ARBA" id="ARBA00000085"/>
    </source>
</evidence>
<dbReference type="CDD" id="cd00075">
    <property type="entry name" value="HATPase"/>
    <property type="match status" value="1"/>
</dbReference>
<dbReference type="PANTHER" id="PTHR43711:SF26">
    <property type="entry name" value="SENSOR HISTIDINE KINASE RCSC"/>
    <property type="match status" value="1"/>
</dbReference>
<evidence type="ECO:0000313" key="15">
    <source>
        <dbReference type="EMBL" id="SKB45129.1"/>
    </source>
</evidence>
<dbReference type="GO" id="GO:0005524">
    <property type="term" value="F:ATP binding"/>
    <property type="evidence" value="ECO:0007669"/>
    <property type="project" value="UniProtKB-KW"/>
</dbReference>
<comment type="catalytic activity">
    <reaction evidence="1">
        <text>ATP + protein L-histidine = ADP + protein N-phospho-L-histidine.</text>
        <dbReference type="EC" id="2.7.13.3"/>
    </reaction>
</comment>
<organism evidence="15 16">
    <name type="scientific">Parapedobacter luteus</name>
    <dbReference type="NCBI Taxonomy" id="623280"/>
    <lineage>
        <taxon>Bacteria</taxon>
        <taxon>Pseudomonadati</taxon>
        <taxon>Bacteroidota</taxon>
        <taxon>Sphingobacteriia</taxon>
        <taxon>Sphingobacteriales</taxon>
        <taxon>Sphingobacteriaceae</taxon>
        <taxon>Parapedobacter</taxon>
    </lineage>
</organism>
<dbReference type="FunFam" id="3.30.450.20:FF:000060">
    <property type="entry name" value="Sensor protein FixL"/>
    <property type="match status" value="1"/>
</dbReference>
<dbReference type="SMART" id="SM00388">
    <property type="entry name" value="HisKA"/>
    <property type="match status" value="1"/>
</dbReference>
<dbReference type="NCBIfam" id="TIGR00229">
    <property type="entry name" value="sensory_box"/>
    <property type="match status" value="1"/>
</dbReference>
<evidence type="ECO:0000256" key="10">
    <source>
        <dbReference type="ARBA" id="ARBA00070616"/>
    </source>
</evidence>
<dbReference type="Gene3D" id="3.30.565.10">
    <property type="entry name" value="Histidine kinase-like ATPase, C-terminal domain"/>
    <property type="match status" value="1"/>
</dbReference>
<dbReference type="PANTHER" id="PTHR43711">
    <property type="entry name" value="TWO-COMPONENT HISTIDINE KINASE"/>
    <property type="match status" value="1"/>
</dbReference>
<dbReference type="SUPFAM" id="SSF55785">
    <property type="entry name" value="PYP-like sensor domain (PAS domain)"/>
    <property type="match status" value="1"/>
</dbReference>
<keyword evidence="8" id="KW-0902">Two-component regulatory system</keyword>
<dbReference type="InterPro" id="IPR003594">
    <property type="entry name" value="HATPase_dom"/>
</dbReference>
<comment type="function">
    <text evidence="9">Putative oxygen sensor; modulates the activity of FixJ, a transcriptional activator of nitrogen fixation fixK gene. FixL probably acts as a kinase that phosphorylates FixJ.</text>
</comment>
<name>A0A1T5BDL2_9SPHI</name>
<keyword evidence="4" id="KW-0808">Transferase</keyword>
<dbReference type="PROSITE" id="PS50112">
    <property type="entry name" value="PAS"/>
    <property type="match status" value="1"/>
</dbReference>
<keyword evidence="5" id="KW-0547">Nucleotide-binding</keyword>
<evidence type="ECO:0000256" key="7">
    <source>
        <dbReference type="ARBA" id="ARBA00022840"/>
    </source>
</evidence>
<evidence type="ECO:0000256" key="11">
    <source>
        <dbReference type="SAM" id="Coils"/>
    </source>
</evidence>
<dbReference type="EMBL" id="FUYS01000003">
    <property type="protein sequence ID" value="SKB45129.1"/>
    <property type="molecule type" value="Genomic_DNA"/>
</dbReference>
<keyword evidence="11" id="KW-0175">Coiled coil</keyword>
<dbReference type="Gene3D" id="1.10.287.130">
    <property type="match status" value="1"/>
</dbReference>
<sequence>MDTAKLLKAIIDNAIDGIITIDWNGIVESINPAALQLFGYDASEVVGRNISMLMPEPDRSNHDGYIENYRRTGQRKIIGIGREVRGRRKDGSTFPFRLAVSEVHYENKTAFTGFVHDLSKEKEAEEKLLHHMEELEATVSNRTKDLIKLVSELEKAKSEVSQSLEKEKELNQLKSRFVSMASHEFRTPLSAVQLSASLIEKYIEKPDKANVLKHTGRIKNSVQLLTSILNDFLSLERLEAGKVSASKQEINLVQLGEEITEEMQMICKANQHIVYQHTGSTGKVELDANLLKNCIINLISNAIKYSGENTFIEFNTEVNDDTCTIVIKDDGIGIPEEDQKNLFEPFFRAHNTGNIPGTGLGLNIVKRYVSLMGGQVACQSAQHKGTVFTLTFNNTIPQEPNDN</sequence>
<keyword evidence="6" id="KW-0418">Kinase</keyword>
<keyword evidence="7" id="KW-0067">ATP-binding</keyword>
<dbReference type="GO" id="GO:0006355">
    <property type="term" value="P:regulation of DNA-templated transcription"/>
    <property type="evidence" value="ECO:0007669"/>
    <property type="project" value="InterPro"/>
</dbReference>
<dbReference type="Pfam" id="PF00989">
    <property type="entry name" value="PAS"/>
    <property type="match status" value="1"/>
</dbReference>
<dbReference type="RefSeq" id="WP_079716101.1">
    <property type="nucleotide sequence ID" value="NZ_FUYS01000003.1"/>
</dbReference>
<feature type="coiled-coil region" evidence="11">
    <location>
        <begin position="115"/>
        <end position="173"/>
    </location>
</feature>
<dbReference type="Proteomes" id="UP000190541">
    <property type="component" value="Unassembled WGS sequence"/>
</dbReference>
<dbReference type="CDD" id="cd00082">
    <property type="entry name" value="HisKA"/>
    <property type="match status" value="1"/>
</dbReference>
<dbReference type="InterPro" id="IPR000014">
    <property type="entry name" value="PAS"/>
</dbReference>
<dbReference type="FunFam" id="3.30.565.10:FF:000006">
    <property type="entry name" value="Sensor histidine kinase WalK"/>
    <property type="match status" value="1"/>
</dbReference>
<dbReference type="InterPro" id="IPR003661">
    <property type="entry name" value="HisK_dim/P_dom"/>
</dbReference>
<evidence type="ECO:0000256" key="9">
    <source>
        <dbReference type="ARBA" id="ARBA00059827"/>
    </source>
</evidence>
<gene>
    <name evidence="15" type="ORF">SAMN05660226_01393</name>
</gene>
<dbReference type="GO" id="GO:0000155">
    <property type="term" value="F:phosphorelay sensor kinase activity"/>
    <property type="evidence" value="ECO:0007669"/>
    <property type="project" value="InterPro"/>
</dbReference>
<dbReference type="InterPro" id="IPR005467">
    <property type="entry name" value="His_kinase_dom"/>
</dbReference>
<dbReference type="CDD" id="cd00130">
    <property type="entry name" value="PAS"/>
    <property type="match status" value="1"/>
</dbReference>
<evidence type="ECO:0000256" key="6">
    <source>
        <dbReference type="ARBA" id="ARBA00022777"/>
    </source>
</evidence>
<dbReference type="SMART" id="SM00387">
    <property type="entry name" value="HATPase_c"/>
    <property type="match status" value="1"/>
</dbReference>
<feature type="domain" description="Histidine kinase" evidence="12">
    <location>
        <begin position="180"/>
        <end position="396"/>
    </location>
</feature>
<dbReference type="InterPro" id="IPR035965">
    <property type="entry name" value="PAS-like_dom_sf"/>
</dbReference>
<dbReference type="SUPFAM" id="SSF55874">
    <property type="entry name" value="ATPase domain of HSP90 chaperone/DNA topoisomerase II/histidine kinase"/>
    <property type="match status" value="1"/>
</dbReference>
<dbReference type="SUPFAM" id="SSF47384">
    <property type="entry name" value="Homodimeric domain of signal transducing histidine kinase"/>
    <property type="match status" value="1"/>
</dbReference>
<evidence type="ECO:0000256" key="3">
    <source>
        <dbReference type="ARBA" id="ARBA00022553"/>
    </source>
</evidence>
<evidence type="ECO:0000259" key="14">
    <source>
        <dbReference type="PROSITE" id="PS50113"/>
    </source>
</evidence>
<dbReference type="InterPro" id="IPR050736">
    <property type="entry name" value="Sensor_HK_Regulatory"/>
</dbReference>
<dbReference type="Pfam" id="PF00512">
    <property type="entry name" value="HisKA"/>
    <property type="match status" value="1"/>
</dbReference>
<keyword evidence="16" id="KW-1185">Reference proteome</keyword>
<dbReference type="Gene3D" id="3.30.450.20">
    <property type="entry name" value="PAS domain"/>
    <property type="match status" value="1"/>
</dbReference>
<evidence type="ECO:0000259" key="13">
    <source>
        <dbReference type="PROSITE" id="PS50112"/>
    </source>
</evidence>
<dbReference type="STRING" id="623280.SAMN05660226_01393"/>
<dbReference type="PROSITE" id="PS50109">
    <property type="entry name" value="HIS_KIN"/>
    <property type="match status" value="1"/>
</dbReference>
<evidence type="ECO:0000256" key="5">
    <source>
        <dbReference type="ARBA" id="ARBA00022741"/>
    </source>
</evidence>
<dbReference type="AlphaFoldDB" id="A0A1T5BDL2"/>
<evidence type="ECO:0000256" key="8">
    <source>
        <dbReference type="ARBA" id="ARBA00023012"/>
    </source>
</evidence>